<evidence type="ECO:0000256" key="1">
    <source>
        <dbReference type="ARBA" id="ARBA00004651"/>
    </source>
</evidence>
<evidence type="ECO:0000256" key="2">
    <source>
        <dbReference type="ARBA" id="ARBA00022448"/>
    </source>
</evidence>
<evidence type="ECO:0000256" key="3">
    <source>
        <dbReference type="ARBA" id="ARBA00022475"/>
    </source>
</evidence>
<gene>
    <name evidence="9" type="ORF">H8R10_05305</name>
</gene>
<feature type="transmembrane region" description="Helical" evidence="7">
    <location>
        <begin position="327"/>
        <end position="351"/>
    </location>
</feature>
<dbReference type="Gene3D" id="1.20.1250.20">
    <property type="entry name" value="MFS general substrate transporter like domains"/>
    <property type="match status" value="2"/>
</dbReference>
<feature type="transmembrane region" description="Helical" evidence="7">
    <location>
        <begin position="302"/>
        <end position="321"/>
    </location>
</feature>
<feature type="domain" description="Major facilitator superfamily (MFS) profile" evidence="8">
    <location>
        <begin position="15"/>
        <end position="418"/>
    </location>
</feature>
<dbReference type="PANTHER" id="PTHR43045">
    <property type="entry name" value="SHIKIMATE TRANSPORTER"/>
    <property type="match status" value="1"/>
</dbReference>
<dbReference type="InterPro" id="IPR020846">
    <property type="entry name" value="MFS_dom"/>
</dbReference>
<keyword evidence="5 7" id="KW-1133">Transmembrane helix</keyword>
<sequence length="423" mass="44632">MARTPSSDRSAARWAAASGFFGAIAEYYDFALYAPAAALLFGPLFFSPLGNAGAAMASLASFGVAYLVRPVGALIFGQLGDTIGRRRVMLFTLALMGIATVAIGLLPTYAAAGVIGPILLLVCRILQGLAAGIEQSGSGTLSAEHAPDRRRGLYTSWTMIGVSIGWFLGPAIMSPLMAHYDFVMSGGWRIPFLLAAPLVGFAWWVRWHVSEPPATHTLTRRRRLPVVDMLRHYPAHTLRVFLCSLHMLVGVTFNVFILGYATTTLGLSEAAILACISFAGLTTAFTQPLFAALSDRIGRRPVFVASCLGLAICLPGVFWALSTGSILVIGVSMTAFYLIVMAGNVVQAAFYPELFPAHVRLTGVSVATQCGLIVVGFSPVIYSALTSAAGGTWLAGWGFAAACWVAAAAAAWSAPETAGRDDV</sequence>
<feature type="transmembrane region" description="Helical" evidence="7">
    <location>
        <begin position="363"/>
        <end position="382"/>
    </location>
</feature>
<feature type="transmembrane region" description="Helical" evidence="7">
    <location>
        <begin position="54"/>
        <end position="76"/>
    </location>
</feature>
<dbReference type="GO" id="GO:0022857">
    <property type="term" value="F:transmembrane transporter activity"/>
    <property type="evidence" value="ECO:0007669"/>
    <property type="project" value="InterPro"/>
</dbReference>
<feature type="transmembrane region" description="Helical" evidence="7">
    <location>
        <begin position="88"/>
        <end position="106"/>
    </location>
</feature>
<dbReference type="PROSITE" id="PS50850">
    <property type="entry name" value="MFS"/>
    <property type="match status" value="1"/>
</dbReference>
<evidence type="ECO:0000256" key="7">
    <source>
        <dbReference type="SAM" id="Phobius"/>
    </source>
</evidence>
<dbReference type="PROSITE" id="PS00217">
    <property type="entry name" value="SUGAR_TRANSPORT_2"/>
    <property type="match status" value="1"/>
</dbReference>
<dbReference type="Proteomes" id="UP000627538">
    <property type="component" value="Unassembled WGS sequence"/>
</dbReference>
<evidence type="ECO:0000256" key="6">
    <source>
        <dbReference type="ARBA" id="ARBA00023136"/>
    </source>
</evidence>
<keyword evidence="2" id="KW-0813">Transport</keyword>
<dbReference type="PANTHER" id="PTHR43045:SF1">
    <property type="entry name" value="SHIKIMATE TRANSPORTER"/>
    <property type="match status" value="1"/>
</dbReference>
<dbReference type="SUPFAM" id="SSF103473">
    <property type="entry name" value="MFS general substrate transporter"/>
    <property type="match status" value="1"/>
</dbReference>
<comment type="caution">
    <text evidence="9">The sequence shown here is derived from an EMBL/GenBank/DDBJ whole genome shotgun (WGS) entry which is preliminary data.</text>
</comment>
<comment type="subcellular location">
    <subcellularLocation>
        <location evidence="1">Cell membrane</location>
        <topology evidence="1">Multi-pass membrane protein</topology>
    </subcellularLocation>
</comment>
<dbReference type="InterPro" id="IPR005829">
    <property type="entry name" value="Sugar_transporter_CS"/>
</dbReference>
<feature type="transmembrane region" description="Helical" evidence="7">
    <location>
        <begin position="154"/>
        <end position="176"/>
    </location>
</feature>
<dbReference type="InterPro" id="IPR011701">
    <property type="entry name" value="MFS"/>
</dbReference>
<feature type="transmembrane region" description="Helical" evidence="7">
    <location>
        <begin position="394"/>
        <end position="414"/>
    </location>
</feature>
<accession>A0A8I0GDP6</accession>
<dbReference type="GO" id="GO:0005886">
    <property type="term" value="C:plasma membrane"/>
    <property type="evidence" value="ECO:0007669"/>
    <property type="project" value="UniProtKB-SubCell"/>
</dbReference>
<feature type="transmembrane region" description="Helical" evidence="7">
    <location>
        <begin position="188"/>
        <end position="205"/>
    </location>
</feature>
<dbReference type="AlphaFoldDB" id="A0A8I0GDP6"/>
<keyword evidence="4 7" id="KW-0812">Transmembrane</keyword>
<organism evidence="9 10">
    <name type="scientific">Nanchangia anserum</name>
    <dbReference type="NCBI Taxonomy" id="2692125"/>
    <lineage>
        <taxon>Bacteria</taxon>
        <taxon>Bacillati</taxon>
        <taxon>Actinomycetota</taxon>
        <taxon>Actinomycetes</taxon>
        <taxon>Actinomycetales</taxon>
        <taxon>Actinomycetaceae</taxon>
        <taxon>Nanchangia</taxon>
    </lineage>
</organism>
<dbReference type="InterPro" id="IPR036259">
    <property type="entry name" value="MFS_trans_sf"/>
</dbReference>
<evidence type="ECO:0000256" key="5">
    <source>
        <dbReference type="ARBA" id="ARBA00022989"/>
    </source>
</evidence>
<evidence type="ECO:0000259" key="8">
    <source>
        <dbReference type="PROSITE" id="PS50850"/>
    </source>
</evidence>
<name>A0A8I0GDP6_9ACTO</name>
<reference evidence="9 10" key="1">
    <citation type="submission" date="2020-08" db="EMBL/GenBank/DDBJ databases">
        <title>Winkia gen. nov., sp. nov., isolated from faeces of the Anser albifrons in China.</title>
        <authorList>
            <person name="Liu Q."/>
        </authorList>
    </citation>
    <scope>NUCLEOTIDE SEQUENCE [LARGE SCALE GENOMIC DNA]</scope>
    <source>
        <strain evidence="9 10">C62</strain>
    </source>
</reference>
<evidence type="ECO:0000313" key="9">
    <source>
        <dbReference type="EMBL" id="MBD3689643.1"/>
    </source>
</evidence>
<keyword evidence="3" id="KW-1003">Cell membrane</keyword>
<feature type="transmembrane region" description="Helical" evidence="7">
    <location>
        <begin position="12"/>
        <end position="34"/>
    </location>
</feature>
<dbReference type="RefSeq" id="WP_191071675.1">
    <property type="nucleotide sequence ID" value="NZ_JACRUO010000001.1"/>
</dbReference>
<feature type="transmembrane region" description="Helical" evidence="7">
    <location>
        <begin position="270"/>
        <end position="290"/>
    </location>
</feature>
<dbReference type="Pfam" id="PF07690">
    <property type="entry name" value="MFS_1"/>
    <property type="match status" value="1"/>
</dbReference>
<keyword evidence="6 7" id="KW-0472">Membrane</keyword>
<evidence type="ECO:0000256" key="4">
    <source>
        <dbReference type="ARBA" id="ARBA00022692"/>
    </source>
</evidence>
<protein>
    <submittedName>
        <fullName evidence="9">MFS transporter</fullName>
    </submittedName>
</protein>
<proteinExistence type="predicted"/>
<feature type="transmembrane region" description="Helical" evidence="7">
    <location>
        <begin position="238"/>
        <end position="258"/>
    </location>
</feature>
<dbReference type="EMBL" id="JACRUO010000001">
    <property type="protein sequence ID" value="MBD3689643.1"/>
    <property type="molecule type" value="Genomic_DNA"/>
</dbReference>
<keyword evidence="10" id="KW-1185">Reference proteome</keyword>
<evidence type="ECO:0000313" key="10">
    <source>
        <dbReference type="Proteomes" id="UP000627538"/>
    </source>
</evidence>